<name>A0ABW9U7Y4_9BACL</name>
<dbReference type="Proteomes" id="UP000467637">
    <property type="component" value="Unassembled WGS sequence"/>
</dbReference>
<proteinExistence type="predicted"/>
<evidence type="ECO:0000313" key="1">
    <source>
        <dbReference type="EMBL" id="MVQ33915.1"/>
    </source>
</evidence>
<keyword evidence="2" id="KW-1185">Reference proteome</keyword>
<sequence length="63" mass="7139">MSKYKYSLCRGCAYGVVTTYYQSGSLLASLPLSCVDHSSYLPDPIHFLPINWIFTLSVNNKFQ</sequence>
<reference evidence="1 2" key="1">
    <citation type="submission" date="2019-12" db="EMBL/GenBank/DDBJ databases">
        <authorList>
            <person name="Huq M.A."/>
        </authorList>
    </citation>
    <scope>NUCLEOTIDE SEQUENCE [LARGE SCALE GENOMIC DNA]</scope>
    <source>
        <strain evidence="1 2">MAH-34</strain>
    </source>
</reference>
<protein>
    <submittedName>
        <fullName evidence="1">Uncharacterized protein</fullName>
    </submittedName>
</protein>
<gene>
    <name evidence="1" type="ORF">GON05_04545</name>
</gene>
<organism evidence="1 2">
    <name type="scientific">Paenibacillus anseongense</name>
    <dbReference type="NCBI Taxonomy" id="2682845"/>
    <lineage>
        <taxon>Bacteria</taxon>
        <taxon>Bacillati</taxon>
        <taxon>Bacillota</taxon>
        <taxon>Bacilli</taxon>
        <taxon>Bacillales</taxon>
        <taxon>Paenibacillaceae</taxon>
        <taxon>Paenibacillus</taxon>
    </lineage>
</organism>
<accession>A0ABW9U7Y4</accession>
<evidence type="ECO:0000313" key="2">
    <source>
        <dbReference type="Proteomes" id="UP000467637"/>
    </source>
</evidence>
<comment type="caution">
    <text evidence="1">The sequence shown here is derived from an EMBL/GenBank/DDBJ whole genome shotgun (WGS) entry which is preliminary data.</text>
</comment>
<dbReference type="EMBL" id="WSEM01000004">
    <property type="protein sequence ID" value="MVQ33915.1"/>
    <property type="molecule type" value="Genomic_DNA"/>
</dbReference>